<feature type="non-terminal residue" evidence="1">
    <location>
        <position position="237"/>
    </location>
</feature>
<comment type="caution">
    <text evidence="1">The sequence shown here is derived from an EMBL/GenBank/DDBJ whole genome shotgun (WGS) entry which is preliminary data.</text>
</comment>
<dbReference type="AlphaFoldDB" id="X0Z2C8"/>
<reference evidence="1" key="1">
    <citation type="journal article" date="2014" name="Front. Microbiol.">
        <title>High frequency of phylogenetically diverse reductive dehalogenase-homologous genes in deep subseafloor sedimentary metagenomes.</title>
        <authorList>
            <person name="Kawai M."/>
            <person name="Futagami T."/>
            <person name="Toyoda A."/>
            <person name="Takaki Y."/>
            <person name="Nishi S."/>
            <person name="Hori S."/>
            <person name="Arai W."/>
            <person name="Tsubouchi T."/>
            <person name="Morono Y."/>
            <person name="Uchiyama I."/>
            <person name="Ito T."/>
            <person name="Fujiyama A."/>
            <person name="Inagaki F."/>
            <person name="Takami H."/>
        </authorList>
    </citation>
    <scope>NUCLEOTIDE SEQUENCE</scope>
    <source>
        <strain evidence="1">Expedition CK06-06</strain>
    </source>
</reference>
<sequence length="237" mass="27385">HNSQLNTKEYSETKAFAEIRRIFECLSLSESYREVVMKKFKEIHPKLLAGSRFKNPEKLSAILIYMVLKLQNIAVKPVDIINSSTLSKGEFNNFIFQVKQYLPEYTKRNREDYVALKLMEITEHFGLDMSFYFMSRKILSKLWESIKNTTDDVIAGLCTSITALCCYKGVINVSSICSLMNIKMSTVQFQVRKRIFERFRLPGFVSLVKSSGLLKEFMEKVGLLGGERLEVEVVQED</sequence>
<dbReference type="SUPFAM" id="SSF47954">
    <property type="entry name" value="Cyclin-like"/>
    <property type="match status" value="1"/>
</dbReference>
<gene>
    <name evidence="1" type="ORF">S01H1_76007</name>
</gene>
<organism evidence="1">
    <name type="scientific">marine sediment metagenome</name>
    <dbReference type="NCBI Taxonomy" id="412755"/>
    <lineage>
        <taxon>unclassified sequences</taxon>
        <taxon>metagenomes</taxon>
        <taxon>ecological metagenomes</taxon>
    </lineage>
</organism>
<dbReference type="InterPro" id="IPR036915">
    <property type="entry name" value="Cyclin-like_sf"/>
</dbReference>
<evidence type="ECO:0008006" key="2">
    <source>
        <dbReference type="Google" id="ProtNLM"/>
    </source>
</evidence>
<dbReference type="Gene3D" id="1.10.472.10">
    <property type="entry name" value="Cyclin-like"/>
    <property type="match status" value="1"/>
</dbReference>
<accession>X0Z2C8</accession>
<name>X0Z2C8_9ZZZZ</name>
<evidence type="ECO:0000313" key="1">
    <source>
        <dbReference type="EMBL" id="GAG52687.1"/>
    </source>
</evidence>
<protein>
    <recommendedName>
        <fullName evidence="2">Transcription factor TFIIB cyclin-like domain-containing protein</fullName>
    </recommendedName>
</protein>
<feature type="non-terminal residue" evidence="1">
    <location>
        <position position="1"/>
    </location>
</feature>
<proteinExistence type="predicted"/>
<dbReference type="EMBL" id="BARS01050979">
    <property type="protein sequence ID" value="GAG52687.1"/>
    <property type="molecule type" value="Genomic_DNA"/>
</dbReference>